<dbReference type="Gene3D" id="2.40.160.40">
    <property type="entry name" value="monomeric porin ompg"/>
    <property type="match status" value="1"/>
</dbReference>
<evidence type="ECO:0000313" key="2">
    <source>
        <dbReference type="EMBL" id="MEH2556994.1"/>
    </source>
</evidence>
<dbReference type="InterPro" id="IPR053713">
    <property type="entry name" value="Bact_OM_Channel_sf"/>
</dbReference>
<dbReference type="EMBL" id="JAZHRV010000001">
    <property type="protein sequence ID" value="MEH2556994.1"/>
    <property type="molecule type" value="Genomic_DNA"/>
</dbReference>
<dbReference type="Proteomes" id="UP001364224">
    <property type="component" value="Unassembled WGS sequence"/>
</dbReference>
<sequence length="239" mass="26119">MQVLFMTATKQYQGSSIRIRTRTDLWIAVFALVVSRPATAGDLAPVNPSRAASVWGTTTIGIEASPEFYALSDSSHAAGSYADTEAKLGVTHAFANNWFVGGLFQVTVKNDNTYQNYVEGSVGYRFNFDKFTLKPSVAIGNTGGATGLGTSSTANAYYYALYLAGDLKLNSQWTWNMFEVRYRDAFDYTWITPKVATGLTYEWSAGNFVYGNVGYAWKNTGSGLLGDKINVAVGFRHGF</sequence>
<keyword evidence="3" id="KW-1185">Reference proteome</keyword>
<evidence type="ECO:0008006" key="4">
    <source>
        <dbReference type="Google" id="ProtNLM"/>
    </source>
</evidence>
<comment type="caution">
    <text evidence="2">The sequence shown here is derived from an EMBL/GenBank/DDBJ whole genome shotgun (WGS) entry which is preliminary data.</text>
</comment>
<evidence type="ECO:0000313" key="3">
    <source>
        <dbReference type="Proteomes" id="UP001364224"/>
    </source>
</evidence>
<gene>
    <name evidence="2" type="ORF">V1286_004523</name>
</gene>
<organism evidence="2 3">
    <name type="scientific">Bradyrhizobium algeriense</name>
    <dbReference type="NCBI Taxonomy" id="634784"/>
    <lineage>
        <taxon>Bacteria</taxon>
        <taxon>Pseudomonadati</taxon>
        <taxon>Pseudomonadota</taxon>
        <taxon>Alphaproteobacteria</taxon>
        <taxon>Hyphomicrobiales</taxon>
        <taxon>Nitrobacteraceae</taxon>
        <taxon>Bradyrhizobium</taxon>
    </lineage>
</organism>
<dbReference type="RefSeq" id="WP_334482639.1">
    <property type="nucleotide sequence ID" value="NZ_JAZHRV010000001.1"/>
</dbReference>
<reference evidence="2 3" key="1">
    <citation type="submission" date="2024-02" db="EMBL/GenBank/DDBJ databases">
        <title>Adaptive strategies in a cosmopolitan and abundant soil bacterium.</title>
        <authorList>
            <person name="Carini P."/>
        </authorList>
    </citation>
    <scope>NUCLEOTIDE SEQUENCE [LARGE SCALE GENOMIC DNA]</scope>
    <source>
        <strain evidence="2 3">AZCC 1608</strain>
    </source>
</reference>
<keyword evidence="1" id="KW-0732">Signal</keyword>
<proteinExistence type="predicted"/>
<protein>
    <recommendedName>
        <fullName evidence="4">Porin family protein</fullName>
    </recommendedName>
</protein>
<name>A0ABU8BEN0_9BRAD</name>
<evidence type="ECO:0000256" key="1">
    <source>
        <dbReference type="ARBA" id="ARBA00022729"/>
    </source>
</evidence>
<accession>A0ABU8BEN0</accession>